<feature type="coiled-coil region" evidence="1">
    <location>
        <begin position="235"/>
        <end position="370"/>
    </location>
</feature>
<keyword evidence="1" id="KW-0175">Coiled coil</keyword>
<dbReference type="AlphaFoldDB" id="A0A7J7J4V4"/>
<feature type="coiled-coil region" evidence="1">
    <location>
        <begin position="421"/>
        <end position="448"/>
    </location>
</feature>
<reference evidence="3" key="1">
    <citation type="submission" date="2020-06" db="EMBL/GenBank/DDBJ databases">
        <title>Draft genome of Bugula neritina, a colonial animal packing powerful symbionts and potential medicines.</title>
        <authorList>
            <person name="Rayko M."/>
        </authorList>
    </citation>
    <scope>NUCLEOTIDE SEQUENCE [LARGE SCALE GENOMIC DNA]</scope>
    <source>
        <strain evidence="3">Kwan_BN1</strain>
    </source>
</reference>
<comment type="caution">
    <text evidence="3">The sequence shown here is derived from an EMBL/GenBank/DDBJ whole genome shotgun (WGS) entry which is preliminary data.</text>
</comment>
<feature type="compositionally biased region" description="Polar residues" evidence="2">
    <location>
        <begin position="610"/>
        <end position="629"/>
    </location>
</feature>
<organism evidence="3 4">
    <name type="scientific">Bugula neritina</name>
    <name type="common">Brown bryozoan</name>
    <name type="synonym">Sertularia neritina</name>
    <dbReference type="NCBI Taxonomy" id="10212"/>
    <lineage>
        <taxon>Eukaryota</taxon>
        <taxon>Metazoa</taxon>
        <taxon>Spiralia</taxon>
        <taxon>Lophotrochozoa</taxon>
        <taxon>Bryozoa</taxon>
        <taxon>Gymnolaemata</taxon>
        <taxon>Cheilostomatida</taxon>
        <taxon>Flustrina</taxon>
        <taxon>Buguloidea</taxon>
        <taxon>Bugulidae</taxon>
        <taxon>Bugula</taxon>
    </lineage>
</organism>
<sequence>MEKETKSLELDSFRAKNHKLEQNYRELEKSRLEAIMEKDRELEVLKETTQRDSLELKMKSNSEINNAKQLAKIAEEKVMKLQVEIQHRDELNQDLREECNLLQSKTVDEEQSHDETLREMNNKLAALQEQKRREMDVLKSQMELEHLSVIEVTRAELETQHSEVLGALKQDYDSQISQQQTLINGKEEEICLLRSRLSQQEDATRKLAERLKADSQIQLEQAVQSERHMWEKERQHVEESQLKIFREEAEKQEEQLRDQIENEKRRCRQLDDQYRALKSELEDQRQQNQKLYEEKLAAVSKSKQAAQEETNIQLEKIRQQLEEDTERVLEKLKSELTLKDEEIRTLRSECQNLQQSEADASIALEKLEKLLVTEINDECRKTAHLLGVTPRKAQSSGLAWMNSSAQTGNHRRSRSITASAIANLRACNEELRNNVKELKEDVDALNGALYKSKKVKEVELDEIRKQMSRDKGHDMDDLRVRLTQEHKEQIDHICSMVIEQGKLSRLLHHRDRKIKDIHQHMDSWKEETADKMANRFTEELHNQLKVYLSRLERKLTDHTLKKSLKDSVTKPKAALDYNDNMSIDDLQASPQLRKSVQSRIKELRRRSPSRKQTSLSTPNLSLMEDSTSTMGQRVKLAELKAHLAEERAARNQALLNNKLQEVNQLQNTLNSQTKEIISLERSFEELKHASFSPPGPSSHMGRYHS</sequence>
<evidence type="ECO:0000256" key="2">
    <source>
        <dbReference type="SAM" id="MobiDB-lite"/>
    </source>
</evidence>
<gene>
    <name evidence="3" type="ORF">EB796_021232</name>
</gene>
<proteinExistence type="predicted"/>
<dbReference type="OrthoDB" id="6158625at2759"/>
<feature type="coiled-coil region" evidence="1">
    <location>
        <begin position="3"/>
        <end position="84"/>
    </location>
</feature>
<dbReference type="EMBL" id="VXIV02003172">
    <property type="protein sequence ID" value="KAF6020458.1"/>
    <property type="molecule type" value="Genomic_DNA"/>
</dbReference>
<accession>A0A7J7J4V4</accession>
<evidence type="ECO:0000313" key="3">
    <source>
        <dbReference type="EMBL" id="KAF6020458.1"/>
    </source>
</evidence>
<feature type="coiled-coil region" evidence="1">
    <location>
        <begin position="636"/>
        <end position="689"/>
    </location>
</feature>
<dbReference type="Proteomes" id="UP000593567">
    <property type="component" value="Unassembled WGS sequence"/>
</dbReference>
<evidence type="ECO:0000313" key="4">
    <source>
        <dbReference type="Proteomes" id="UP000593567"/>
    </source>
</evidence>
<protein>
    <submittedName>
        <fullName evidence="3">Uncharacterized protein</fullName>
    </submittedName>
</protein>
<feature type="coiled-coil region" evidence="1">
    <location>
        <begin position="110"/>
        <end position="137"/>
    </location>
</feature>
<evidence type="ECO:0000256" key="1">
    <source>
        <dbReference type="SAM" id="Coils"/>
    </source>
</evidence>
<name>A0A7J7J4V4_BUGNE</name>
<keyword evidence="4" id="KW-1185">Reference proteome</keyword>
<feature type="region of interest" description="Disordered" evidence="2">
    <location>
        <begin position="601"/>
        <end position="629"/>
    </location>
</feature>